<evidence type="ECO:0000313" key="3">
    <source>
        <dbReference type="EMBL" id="MDJ1485624.1"/>
    </source>
</evidence>
<comment type="caution">
    <text evidence="3">The sequence shown here is derived from an EMBL/GenBank/DDBJ whole genome shotgun (WGS) entry which is preliminary data.</text>
</comment>
<gene>
    <name evidence="3" type="ORF">QNI16_34355</name>
</gene>
<reference evidence="3" key="1">
    <citation type="submission" date="2023-05" db="EMBL/GenBank/DDBJ databases">
        <authorList>
            <person name="Zhang X."/>
        </authorList>
    </citation>
    <scope>NUCLEOTIDE SEQUENCE</scope>
    <source>
        <strain evidence="3">YF14B1</strain>
    </source>
</reference>
<proteinExistence type="predicted"/>
<name>A0AAE3U9Z3_9BACT</name>
<dbReference type="Proteomes" id="UP001241110">
    <property type="component" value="Unassembled WGS sequence"/>
</dbReference>
<feature type="transmembrane region" description="Helical" evidence="1">
    <location>
        <begin position="47"/>
        <end position="72"/>
    </location>
</feature>
<evidence type="ECO:0000313" key="4">
    <source>
        <dbReference type="Proteomes" id="UP001241110"/>
    </source>
</evidence>
<keyword evidence="1" id="KW-1133">Transmembrane helix</keyword>
<keyword evidence="1" id="KW-0472">Membrane</keyword>
<feature type="domain" description="PH" evidence="2">
    <location>
        <begin position="4"/>
        <end position="154"/>
    </location>
</feature>
<sequence length="172" mass="20224">MKIYKLPLWKIFTVFIRVLLYSFLIGVSVSLFAIALFGDYYQENSRLIALAVIVLMSGFLIYRLGPIILLSFQYYFNEAGRKITLDQNNQQILIETADQTIRINKGNLLLIEYHTCHKIANTQTSDFDFVRFKLTDQSQWIITHLIVEQQEIRNLFPQTESVYKFADLNWLN</sequence>
<dbReference type="Pfam" id="PF26566">
    <property type="entry name" value="PH_40"/>
    <property type="match status" value="1"/>
</dbReference>
<dbReference type="InterPro" id="IPR058916">
    <property type="entry name" value="PH_40"/>
</dbReference>
<protein>
    <recommendedName>
        <fullName evidence="2">PH domain-containing protein</fullName>
    </recommendedName>
</protein>
<dbReference type="EMBL" id="JASJOS010000021">
    <property type="protein sequence ID" value="MDJ1485624.1"/>
    <property type="molecule type" value="Genomic_DNA"/>
</dbReference>
<feature type="transmembrane region" description="Helical" evidence="1">
    <location>
        <begin position="12"/>
        <end position="35"/>
    </location>
</feature>
<evidence type="ECO:0000256" key="1">
    <source>
        <dbReference type="SAM" id="Phobius"/>
    </source>
</evidence>
<keyword evidence="1" id="KW-0812">Transmembrane</keyword>
<dbReference type="AlphaFoldDB" id="A0AAE3U9Z3"/>
<evidence type="ECO:0000259" key="2">
    <source>
        <dbReference type="Pfam" id="PF26566"/>
    </source>
</evidence>
<accession>A0AAE3U9Z3</accession>
<dbReference type="RefSeq" id="WP_313988423.1">
    <property type="nucleotide sequence ID" value="NZ_JASJOS010000021.1"/>
</dbReference>
<organism evidence="3 4">
    <name type="scientific">Xanthocytophaga flava</name>
    <dbReference type="NCBI Taxonomy" id="3048013"/>
    <lineage>
        <taxon>Bacteria</taxon>
        <taxon>Pseudomonadati</taxon>
        <taxon>Bacteroidota</taxon>
        <taxon>Cytophagia</taxon>
        <taxon>Cytophagales</taxon>
        <taxon>Rhodocytophagaceae</taxon>
        <taxon>Xanthocytophaga</taxon>
    </lineage>
</organism>